<dbReference type="GO" id="GO:0046872">
    <property type="term" value="F:metal ion binding"/>
    <property type="evidence" value="ECO:0007669"/>
    <property type="project" value="UniProtKB-KW"/>
</dbReference>
<dbReference type="InterPro" id="IPR051178">
    <property type="entry name" value="TfdA_dioxygenase"/>
</dbReference>
<keyword evidence="4" id="KW-0560">Oxidoreductase</keyword>
<dbReference type="Pfam" id="PF02668">
    <property type="entry name" value="TauD"/>
    <property type="match status" value="1"/>
</dbReference>
<evidence type="ECO:0000313" key="7">
    <source>
        <dbReference type="EMBL" id="RSH80560.1"/>
    </source>
</evidence>
<dbReference type="InterPro" id="IPR042098">
    <property type="entry name" value="TauD-like_sf"/>
</dbReference>
<organism evidence="7 8">
    <name type="scientific">Apiotrichum porosum</name>
    <dbReference type="NCBI Taxonomy" id="105984"/>
    <lineage>
        <taxon>Eukaryota</taxon>
        <taxon>Fungi</taxon>
        <taxon>Dikarya</taxon>
        <taxon>Basidiomycota</taxon>
        <taxon>Agaricomycotina</taxon>
        <taxon>Tremellomycetes</taxon>
        <taxon>Trichosporonales</taxon>
        <taxon>Trichosporonaceae</taxon>
        <taxon>Apiotrichum</taxon>
    </lineage>
</organism>
<comment type="similarity">
    <text evidence="1">Belongs to the TfdA dioxygenase family.</text>
</comment>
<evidence type="ECO:0000259" key="6">
    <source>
        <dbReference type="Pfam" id="PF02668"/>
    </source>
</evidence>
<dbReference type="Proteomes" id="UP000279236">
    <property type="component" value="Unassembled WGS sequence"/>
</dbReference>
<dbReference type="SUPFAM" id="SSF51197">
    <property type="entry name" value="Clavaminate synthase-like"/>
    <property type="match status" value="1"/>
</dbReference>
<protein>
    <recommendedName>
        <fullName evidence="6">TauD/TfdA-like domain-containing protein</fullName>
    </recommendedName>
</protein>
<keyword evidence="5" id="KW-0408">Iron</keyword>
<dbReference type="RefSeq" id="XP_028475507.1">
    <property type="nucleotide sequence ID" value="XM_028624435.1"/>
</dbReference>
<keyword evidence="8" id="KW-1185">Reference proteome</keyword>
<name>A0A427XNZ8_9TREE</name>
<proteinExistence type="inferred from homology"/>
<dbReference type="EMBL" id="RSCE01000008">
    <property type="protein sequence ID" value="RSH80560.1"/>
    <property type="molecule type" value="Genomic_DNA"/>
</dbReference>
<dbReference type="GO" id="GO:0051213">
    <property type="term" value="F:dioxygenase activity"/>
    <property type="evidence" value="ECO:0007669"/>
    <property type="project" value="UniProtKB-KW"/>
</dbReference>
<dbReference type="GeneID" id="39593685"/>
<keyword evidence="3" id="KW-0223">Dioxygenase</keyword>
<comment type="caution">
    <text evidence="7">The sequence shown here is derived from an EMBL/GenBank/DDBJ whole genome shotgun (WGS) entry which is preliminary data.</text>
</comment>
<evidence type="ECO:0000313" key="8">
    <source>
        <dbReference type="Proteomes" id="UP000279236"/>
    </source>
</evidence>
<dbReference type="PANTHER" id="PTHR43779:SF3">
    <property type="entry name" value="(3R)-3-[(CARBOXYMETHYL)AMINO]FATTY ACID OXYGENASE_DECARBOXYLASE"/>
    <property type="match status" value="1"/>
</dbReference>
<dbReference type="OrthoDB" id="5818554at2759"/>
<dbReference type="AlphaFoldDB" id="A0A427XNZ8"/>
<dbReference type="Gene3D" id="3.60.130.10">
    <property type="entry name" value="Clavaminate synthase-like"/>
    <property type="match status" value="1"/>
</dbReference>
<evidence type="ECO:0000256" key="4">
    <source>
        <dbReference type="ARBA" id="ARBA00023002"/>
    </source>
</evidence>
<evidence type="ECO:0000256" key="3">
    <source>
        <dbReference type="ARBA" id="ARBA00022964"/>
    </source>
</evidence>
<dbReference type="PANTHER" id="PTHR43779">
    <property type="entry name" value="DIOXYGENASE RV0097-RELATED"/>
    <property type="match status" value="1"/>
</dbReference>
<keyword evidence="2" id="KW-0479">Metal-binding</keyword>
<dbReference type="InterPro" id="IPR003819">
    <property type="entry name" value="TauD/TfdA-like"/>
</dbReference>
<evidence type="ECO:0000256" key="1">
    <source>
        <dbReference type="ARBA" id="ARBA00005896"/>
    </source>
</evidence>
<reference evidence="7 8" key="1">
    <citation type="submission" date="2018-11" db="EMBL/GenBank/DDBJ databases">
        <title>Genome sequence of Apiotrichum porosum DSM 27194.</title>
        <authorList>
            <person name="Aliyu H."/>
            <person name="Gorte O."/>
            <person name="Ochsenreither K."/>
        </authorList>
    </citation>
    <scope>NUCLEOTIDE SEQUENCE [LARGE SCALE GENOMIC DNA]</scope>
    <source>
        <strain evidence="7 8">DSM 27194</strain>
    </source>
</reference>
<accession>A0A427XNZ8</accession>
<evidence type="ECO:0000256" key="5">
    <source>
        <dbReference type="ARBA" id="ARBA00023004"/>
    </source>
</evidence>
<dbReference type="STRING" id="105984.A0A427XNZ8"/>
<feature type="domain" description="TauD/TfdA-like" evidence="6">
    <location>
        <begin position="9"/>
        <end position="293"/>
    </location>
</feature>
<sequence>MTNTAGLTYTPLHPTFVAEVHGADFDNITPQLADDIKKGLAQYGVLVFRNTGLDDDRHVALSRLMGELDDVTPYNKLGRVNRLKYDELFDVSNVDADGNIIQPGSQRDILGKGNQLFHVDSAFNPRRAGISLLLSHQLPPKGTGGDTEFADTRTAYDDLDGETKERVKDYVLWHSQHHSRRRANPGNPLLEEPKFLPESHPFGKHKLVQVHEPSGRTNMYIANHAYRVDQLPIPEGQAEIETLLNHATQDKYVCAVHWNNETDMVVWDNCAVMHRACPGAFEGKYKRDMRRTTVHDSSSYAWGMNTVGDTWRSGLP</sequence>
<evidence type="ECO:0000256" key="2">
    <source>
        <dbReference type="ARBA" id="ARBA00022723"/>
    </source>
</evidence>
<gene>
    <name evidence="7" type="ORF">EHS24_009142</name>
</gene>